<proteinExistence type="inferred from homology"/>
<dbReference type="SUPFAM" id="SSF52402">
    <property type="entry name" value="Adenine nucleotide alpha hydrolases-like"/>
    <property type="match status" value="1"/>
</dbReference>
<gene>
    <name evidence="9" type="primary">nadE</name>
    <name evidence="9" type="ORF">ENX07_02370</name>
</gene>
<dbReference type="EC" id="6.3.1.5" evidence="7"/>
<evidence type="ECO:0000256" key="4">
    <source>
        <dbReference type="ARBA" id="ARBA00022840"/>
    </source>
</evidence>
<evidence type="ECO:0000256" key="6">
    <source>
        <dbReference type="RuleBase" id="RU003811"/>
    </source>
</evidence>
<keyword evidence="4 6" id="KW-0067">ATP-binding</keyword>
<protein>
    <recommendedName>
        <fullName evidence="7">NH(3)-dependent NAD(+) synthetase</fullName>
        <ecNumber evidence="7">6.3.1.5</ecNumber>
    </recommendedName>
</protein>
<evidence type="ECO:0000256" key="7">
    <source>
        <dbReference type="RuleBase" id="RU003812"/>
    </source>
</evidence>
<dbReference type="Pfam" id="PF02540">
    <property type="entry name" value="NAD_synthase"/>
    <property type="match status" value="2"/>
</dbReference>
<dbReference type="GO" id="GO:0009435">
    <property type="term" value="P:NAD+ biosynthetic process"/>
    <property type="evidence" value="ECO:0007669"/>
    <property type="project" value="UniProtKB-UniPathway"/>
</dbReference>
<evidence type="ECO:0000256" key="1">
    <source>
        <dbReference type="ARBA" id="ARBA00004790"/>
    </source>
</evidence>
<evidence type="ECO:0000256" key="3">
    <source>
        <dbReference type="ARBA" id="ARBA00022741"/>
    </source>
</evidence>
<dbReference type="CDD" id="cd00553">
    <property type="entry name" value="NAD_synthase"/>
    <property type="match status" value="1"/>
</dbReference>
<dbReference type="EMBL" id="DTMQ01000014">
    <property type="protein sequence ID" value="HGE98903.1"/>
    <property type="molecule type" value="Genomic_DNA"/>
</dbReference>
<feature type="domain" description="NAD/GMP synthase" evidence="8">
    <location>
        <begin position="167"/>
        <end position="305"/>
    </location>
</feature>
<keyword evidence="3 6" id="KW-0547">Nucleotide-binding</keyword>
<dbReference type="GO" id="GO:0005737">
    <property type="term" value="C:cytoplasm"/>
    <property type="evidence" value="ECO:0007669"/>
    <property type="project" value="InterPro"/>
</dbReference>
<accession>A0A7C3UNW3</accession>
<reference evidence="9" key="1">
    <citation type="journal article" date="2020" name="mSystems">
        <title>Genome- and Community-Level Interaction Insights into Carbon Utilization and Element Cycling Functions of Hydrothermarchaeota in Hydrothermal Sediment.</title>
        <authorList>
            <person name="Zhou Z."/>
            <person name="Liu Y."/>
            <person name="Xu W."/>
            <person name="Pan J."/>
            <person name="Luo Z.H."/>
            <person name="Li M."/>
        </authorList>
    </citation>
    <scope>NUCLEOTIDE SEQUENCE [LARGE SCALE GENOMIC DNA]</scope>
    <source>
        <strain evidence="9">SpSt-906</strain>
    </source>
</reference>
<dbReference type="PANTHER" id="PTHR23090">
    <property type="entry name" value="NH 3 /GLUTAMINE-DEPENDENT NAD + SYNTHETASE"/>
    <property type="match status" value="1"/>
</dbReference>
<comment type="pathway">
    <text evidence="1">Cofactor biosynthesis; NAD(+) biosynthesis.</text>
</comment>
<evidence type="ECO:0000256" key="5">
    <source>
        <dbReference type="ARBA" id="ARBA00023027"/>
    </source>
</evidence>
<dbReference type="PANTHER" id="PTHR23090:SF9">
    <property type="entry name" value="GLUTAMINE-DEPENDENT NAD(+) SYNTHETASE"/>
    <property type="match status" value="1"/>
</dbReference>
<comment type="catalytic activity">
    <reaction evidence="7">
        <text>deamido-NAD(+) + NH4(+) + ATP = AMP + diphosphate + NAD(+) + H(+)</text>
        <dbReference type="Rhea" id="RHEA:21188"/>
        <dbReference type="ChEBI" id="CHEBI:15378"/>
        <dbReference type="ChEBI" id="CHEBI:28938"/>
        <dbReference type="ChEBI" id="CHEBI:30616"/>
        <dbReference type="ChEBI" id="CHEBI:33019"/>
        <dbReference type="ChEBI" id="CHEBI:57540"/>
        <dbReference type="ChEBI" id="CHEBI:58437"/>
        <dbReference type="ChEBI" id="CHEBI:456215"/>
        <dbReference type="EC" id="6.3.1.5"/>
    </reaction>
</comment>
<dbReference type="GO" id="GO:0005524">
    <property type="term" value="F:ATP binding"/>
    <property type="evidence" value="ECO:0007669"/>
    <property type="project" value="UniProtKB-KW"/>
</dbReference>
<dbReference type="InterPro" id="IPR003694">
    <property type="entry name" value="NAD_synthase"/>
</dbReference>
<comment type="similarity">
    <text evidence="6">Belongs to the NAD synthetase family.</text>
</comment>
<dbReference type="InterPro" id="IPR022310">
    <property type="entry name" value="NAD/GMP_synthase"/>
</dbReference>
<evidence type="ECO:0000256" key="2">
    <source>
        <dbReference type="ARBA" id="ARBA00022598"/>
    </source>
</evidence>
<feature type="domain" description="NAD/GMP synthase" evidence="8">
    <location>
        <begin position="19"/>
        <end position="101"/>
    </location>
</feature>
<dbReference type="AlphaFoldDB" id="A0A7C3UNW3"/>
<organism evidence="9">
    <name type="scientific">candidate division WOR-3 bacterium</name>
    <dbReference type="NCBI Taxonomy" id="2052148"/>
    <lineage>
        <taxon>Bacteria</taxon>
        <taxon>Bacteria division WOR-3</taxon>
    </lineage>
</organism>
<dbReference type="GO" id="GO:0004359">
    <property type="term" value="F:glutaminase activity"/>
    <property type="evidence" value="ECO:0007669"/>
    <property type="project" value="InterPro"/>
</dbReference>
<dbReference type="NCBIfam" id="TIGR00552">
    <property type="entry name" value="nadE"/>
    <property type="match status" value="1"/>
</dbReference>
<evidence type="ECO:0000313" key="9">
    <source>
        <dbReference type="EMBL" id="HGE98903.1"/>
    </source>
</evidence>
<sequence>MINAERILRIDCQKAEEGIKGYLRRLVSHFSAEGVMIGLSGGIDSAVLATLAVRALGGEKVSLSYLYDRDNERDSREKAEHLASWLGLKLKVTNIEPAMRQKGIYQNWVARLTSFSPSLNQSLIKLYQKLFRNSPFFFTLIKEDKKESDKIARVFLSGVRTIEKSFNLRHIYRREVLEREAKRKSLLLLGATNRTEYEIGWFVKGGIDDLPFSPLSGLYKTQIRQLAQHLSLPAEIKNQTPTPDMMKGITDELVLGITYDKIDIILDGISRFLSDEEISHFGVTREEISYVRTLNHLSAWKRGEPKNPPVDGSIRGGLRVLP</sequence>
<dbReference type="UniPathway" id="UPA00253"/>
<dbReference type="InterPro" id="IPR014729">
    <property type="entry name" value="Rossmann-like_a/b/a_fold"/>
</dbReference>
<name>A0A7C3UNW3_UNCW3</name>
<keyword evidence="2 6" id="KW-0436">Ligase</keyword>
<dbReference type="Gene3D" id="3.40.50.620">
    <property type="entry name" value="HUPs"/>
    <property type="match status" value="1"/>
</dbReference>
<keyword evidence="5 6" id="KW-0520">NAD</keyword>
<dbReference type="GO" id="GO:0008795">
    <property type="term" value="F:NAD+ synthase activity"/>
    <property type="evidence" value="ECO:0007669"/>
    <property type="project" value="UniProtKB-EC"/>
</dbReference>
<evidence type="ECO:0000259" key="8">
    <source>
        <dbReference type="Pfam" id="PF02540"/>
    </source>
</evidence>
<comment type="caution">
    <text evidence="9">The sequence shown here is derived from an EMBL/GenBank/DDBJ whole genome shotgun (WGS) entry which is preliminary data.</text>
</comment>
<dbReference type="GO" id="GO:0003952">
    <property type="term" value="F:NAD+ synthase (glutamine-hydrolyzing) activity"/>
    <property type="evidence" value="ECO:0007669"/>
    <property type="project" value="InterPro"/>
</dbReference>